<sequence>MEMNSTPTLLPPGCVLFLQLREIHEKLKRWMLMMKSVPIEESVSSSVLFPEDEDPSSPERLHRRRSNSSLRRHGWRQRTGFTHWSYAIYII</sequence>
<proteinExistence type="predicted"/>
<feature type="region of interest" description="Disordered" evidence="1">
    <location>
        <begin position="42"/>
        <end position="72"/>
    </location>
</feature>
<dbReference type="AlphaFoldDB" id="A0A4Z2FF49"/>
<reference evidence="2 3" key="1">
    <citation type="submission" date="2019-03" db="EMBL/GenBank/DDBJ databases">
        <title>First draft genome of Liparis tanakae, snailfish: a comprehensive survey of snailfish specific genes.</title>
        <authorList>
            <person name="Kim W."/>
            <person name="Song I."/>
            <person name="Jeong J.-H."/>
            <person name="Kim D."/>
            <person name="Kim S."/>
            <person name="Ryu S."/>
            <person name="Song J.Y."/>
            <person name="Lee S.K."/>
        </authorList>
    </citation>
    <scope>NUCLEOTIDE SEQUENCE [LARGE SCALE GENOMIC DNA]</scope>
    <source>
        <tissue evidence="2">Muscle</tissue>
    </source>
</reference>
<evidence type="ECO:0000313" key="3">
    <source>
        <dbReference type="Proteomes" id="UP000314294"/>
    </source>
</evidence>
<accession>A0A4Z2FF49</accession>
<dbReference type="EMBL" id="SRLO01001274">
    <property type="protein sequence ID" value="TNN39510.1"/>
    <property type="molecule type" value="Genomic_DNA"/>
</dbReference>
<gene>
    <name evidence="2" type="ORF">EYF80_050334</name>
</gene>
<protein>
    <submittedName>
        <fullName evidence="2">Uncharacterized protein</fullName>
    </submittedName>
</protein>
<name>A0A4Z2FF49_9TELE</name>
<organism evidence="2 3">
    <name type="scientific">Liparis tanakae</name>
    <name type="common">Tanaka's snailfish</name>
    <dbReference type="NCBI Taxonomy" id="230148"/>
    <lineage>
        <taxon>Eukaryota</taxon>
        <taxon>Metazoa</taxon>
        <taxon>Chordata</taxon>
        <taxon>Craniata</taxon>
        <taxon>Vertebrata</taxon>
        <taxon>Euteleostomi</taxon>
        <taxon>Actinopterygii</taxon>
        <taxon>Neopterygii</taxon>
        <taxon>Teleostei</taxon>
        <taxon>Neoteleostei</taxon>
        <taxon>Acanthomorphata</taxon>
        <taxon>Eupercaria</taxon>
        <taxon>Perciformes</taxon>
        <taxon>Cottioidei</taxon>
        <taxon>Cottales</taxon>
        <taxon>Liparidae</taxon>
        <taxon>Liparis</taxon>
    </lineage>
</organism>
<evidence type="ECO:0000313" key="2">
    <source>
        <dbReference type="EMBL" id="TNN39510.1"/>
    </source>
</evidence>
<comment type="caution">
    <text evidence="2">The sequence shown here is derived from an EMBL/GenBank/DDBJ whole genome shotgun (WGS) entry which is preliminary data.</text>
</comment>
<feature type="compositionally biased region" description="Basic residues" evidence="1">
    <location>
        <begin position="61"/>
        <end position="72"/>
    </location>
</feature>
<dbReference type="Proteomes" id="UP000314294">
    <property type="component" value="Unassembled WGS sequence"/>
</dbReference>
<keyword evidence="3" id="KW-1185">Reference proteome</keyword>
<evidence type="ECO:0000256" key="1">
    <source>
        <dbReference type="SAM" id="MobiDB-lite"/>
    </source>
</evidence>